<keyword evidence="2" id="KW-1185">Reference proteome</keyword>
<organism evidence="1 2">
    <name type="scientific">Exidia glandulosa HHB12029</name>
    <dbReference type="NCBI Taxonomy" id="1314781"/>
    <lineage>
        <taxon>Eukaryota</taxon>
        <taxon>Fungi</taxon>
        <taxon>Dikarya</taxon>
        <taxon>Basidiomycota</taxon>
        <taxon>Agaricomycotina</taxon>
        <taxon>Agaricomycetes</taxon>
        <taxon>Auriculariales</taxon>
        <taxon>Exidiaceae</taxon>
        <taxon>Exidia</taxon>
    </lineage>
</organism>
<protein>
    <submittedName>
        <fullName evidence="1">Uncharacterized protein</fullName>
    </submittedName>
</protein>
<name>A0A165BAK7_EXIGL</name>
<reference evidence="1 2" key="1">
    <citation type="journal article" date="2016" name="Mol. Biol. Evol.">
        <title>Comparative Genomics of Early-Diverging Mushroom-Forming Fungi Provides Insights into the Origins of Lignocellulose Decay Capabilities.</title>
        <authorList>
            <person name="Nagy L.G."/>
            <person name="Riley R."/>
            <person name="Tritt A."/>
            <person name="Adam C."/>
            <person name="Daum C."/>
            <person name="Floudas D."/>
            <person name="Sun H."/>
            <person name="Yadav J.S."/>
            <person name="Pangilinan J."/>
            <person name="Larsson K.H."/>
            <person name="Matsuura K."/>
            <person name="Barry K."/>
            <person name="Labutti K."/>
            <person name="Kuo R."/>
            <person name="Ohm R.A."/>
            <person name="Bhattacharya S.S."/>
            <person name="Shirouzu T."/>
            <person name="Yoshinaga Y."/>
            <person name="Martin F.M."/>
            <person name="Grigoriev I.V."/>
            <person name="Hibbett D.S."/>
        </authorList>
    </citation>
    <scope>NUCLEOTIDE SEQUENCE [LARGE SCALE GENOMIC DNA]</scope>
    <source>
        <strain evidence="1 2">HHB12029</strain>
    </source>
</reference>
<evidence type="ECO:0000313" key="1">
    <source>
        <dbReference type="EMBL" id="KZV80200.1"/>
    </source>
</evidence>
<dbReference type="OrthoDB" id="2942094at2759"/>
<gene>
    <name evidence="1" type="ORF">EXIGLDRAFT_733449</name>
</gene>
<dbReference type="AlphaFoldDB" id="A0A165BAK7"/>
<dbReference type="STRING" id="1314781.A0A165BAK7"/>
<evidence type="ECO:0000313" key="2">
    <source>
        <dbReference type="Proteomes" id="UP000077266"/>
    </source>
</evidence>
<dbReference type="Proteomes" id="UP000077266">
    <property type="component" value="Unassembled WGS sequence"/>
</dbReference>
<accession>A0A165BAK7</accession>
<dbReference type="InParanoid" id="A0A165BAK7"/>
<proteinExistence type="predicted"/>
<sequence length="352" mass="40310">MSHLLDIPSEIRDFILELCLLARRAAPVDIASAERTRLPARYNSSKNFKAWGYGQNNVRYENTSYTSNATALLLVNRQLCTETQDAIARLRATGRYAYALDIMLVKESEVWATWLCVPSVTNLTSTTVDCIDVSMRTFGTGEGSEMKTRSYVHSAFTPGDGSPPPIVWCFYFLIEHFLRVGPFPKVQDAEDRRLGIRKLVLDFHTPKEGPFPPAGVRMHQWVRERRYRNEGPLRNTVLPADWLADFLHNDLYGLLCMNYHTAAYGGILHERIGEIELLVDGARCKSSLKNTSSQIDVAAFLKRLAYTDPRETFGFIYPHEKRLQRFWQWKKEAVESRQRLGLPVYEDTPVDP</sequence>
<dbReference type="EMBL" id="KV426510">
    <property type="protein sequence ID" value="KZV80200.1"/>
    <property type="molecule type" value="Genomic_DNA"/>
</dbReference>